<dbReference type="InterPro" id="IPR047623">
    <property type="entry name" value="SatP"/>
</dbReference>
<evidence type="ECO:0000313" key="8">
    <source>
        <dbReference type="WBParaSite" id="nRc.2.0.1.t34954-RA"/>
    </source>
</evidence>
<dbReference type="GO" id="GO:0071422">
    <property type="term" value="P:succinate transmembrane transport"/>
    <property type="evidence" value="ECO:0007669"/>
    <property type="project" value="TreeGrafter"/>
</dbReference>
<comment type="subcellular location">
    <subcellularLocation>
        <location evidence="1">Membrane</location>
        <topology evidence="1">Multi-pass membrane protein</topology>
    </subcellularLocation>
</comment>
<feature type="transmembrane region" description="Helical" evidence="6">
    <location>
        <begin position="95"/>
        <end position="112"/>
    </location>
</feature>
<feature type="transmembrane region" description="Helical" evidence="6">
    <location>
        <begin position="61"/>
        <end position="83"/>
    </location>
</feature>
<sequence length="215" mass="24212">MQIADGHNGLASFAITATLFQFHNFGWVKVPSVLFLGMILGGLVQMFAGLLEFATGNGFGFAIFSVFGSFWITLVLIILGKMFMGPEMQTSETDMGWFMLTFLIFTFILLVSSLKHNTILPLLILTLFLGILFLMISHFCNEASKATVSERPFKLTGAIFLLINSFMAYYFLAAILMEDVYQRKILPVGPSVSDFLFNRRRRAANYRRDPEGRVN</sequence>
<dbReference type="Proteomes" id="UP000887565">
    <property type="component" value="Unplaced"/>
</dbReference>
<protein>
    <submittedName>
        <fullName evidence="8">GPR1/FUN34/yaaH family protein</fullName>
    </submittedName>
</protein>
<feature type="transmembrane region" description="Helical" evidence="6">
    <location>
        <begin position="119"/>
        <end position="139"/>
    </location>
</feature>
<evidence type="ECO:0000313" key="7">
    <source>
        <dbReference type="Proteomes" id="UP000887565"/>
    </source>
</evidence>
<evidence type="ECO:0000256" key="5">
    <source>
        <dbReference type="ARBA" id="ARBA00023136"/>
    </source>
</evidence>
<dbReference type="AlphaFoldDB" id="A0A915K9B4"/>
<evidence type="ECO:0000256" key="4">
    <source>
        <dbReference type="ARBA" id="ARBA00022989"/>
    </source>
</evidence>
<organism evidence="7 8">
    <name type="scientific">Romanomermis culicivorax</name>
    <name type="common">Nematode worm</name>
    <dbReference type="NCBI Taxonomy" id="13658"/>
    <lineage>
        <taxon>Eukaryota</taxon>
        <taxon>Metazoa</taxon>
        <taxon>Ecdysozoa</taxon>
        <taxon>Nematoda</taxon>
        <taxon>Enoplea</taxon>
        <taxon>Dorylaimia</taxon>
        <taxon>Mermithida</taxon>
        <taxon>Mermithoidea</taxon>
        <taxon>Mermithidae</taxon>
        <taxon>Romanomermis</taxon>
    </lineage>
</organism>
<accession>A0A915K9B4</accession>
<evidence type="ECO:0000256" key="6">
    <source>
        <dbReference type="SAM" id="Phobius"/>
    </source>
</evidence>
<dbReference type="PANTHER" id="PTHR30178:SF3">
    <property type="entry name" value="SUCCINATE-ACETATE_PROTON SYMPORTER SATP"/>
    <property type="match status" value="1"/>
</dbReference>
<dbReference type="InterPro" id="IPR000791">
    <property type="entry name" value="Gpr1/Fun34/SatP-like"/>
</dbReference>
<dbReference type="WBParaSite" id="nRc.2.0.1.t34954-RA">
    <property type="protein sequence ID" value="nRc.2.0.1.t34954-RA"/>
    <property type="gene ID" value="nRc.2.0.1.g34954"/>
</dbReference>
<keyword evidence="4 6" id="KW-1133">Transmembrane helix</keyword>
<feature type="transmembrane region" description="Helical" evidence="6">
    <location>
        <begin position="159"/>
        <end position="177"/>
    </location>
</feature>
<dbReference type="PANTHER" id="PTHR30178">
    <property type="entry name" value="INNER MEMBRANE PROTEIN YAAH"/>
    <property type="match status" value="1"/>
</dbReference>
<keyword evidence="5 6" id="KW-0472">Membrane</keyword>
<name>A0A915K9B4_ROMCU</name>
<reference evidence="8" key="1">
    <citation type="submission" date="2022-11" db="UniProtKB">
        <authorList>
            <consortium name="WormBaseParasite"/>
        </authorList>
    </citation>
    <scope>IDENTIFICATION</scope>
</reference>
<evidence type="ECO:0000256" key="3">
    <source>
        <dbReference type="ARBA" id="ARBA00022692"/>
    </source>
</evidence>
<evidence type="ECO:0000256" key="1">
    <source>
        <dbReference type="ARBA" id="ARBA00004141"/>
    </source>
</evidence>
<comment type="similarity">
    <text evidence="2">Belongs to the acetate uptake transporter (AceTr) (TC 2.A.96) family.</text>
</comment>
<keyword evidence="3 6" id="KW-0812">Transmembrane</keyword>
<feature type="transmembrane region" description="Helical" evidence="6">
    <location>
        <begin position="33"/>
        <end position="54"/>
    </location>
</feature>
<dbReference type="NCBIfam" id="NF038013">
    <property type="entry name" value="AceTr_1"/>
    <property type="match status" value="1"/>
</dbReference>
<dbReference type="OMA" id="FVVINRH"/>
<keyword evidence="7" id="KW-1185">Reference proteome</keyword>
<dbReference type="GO" id="GO:0005886">
    <property type="term" value="C:plasma membrane"/>
    <property type="evidence" value="ECO:0007669"/>
    <property type="project" value="TreeGrafter"/>
</dbReference>
<dbReference type="GO" id="GO:0015360">
    <property type="term" value="F:acetate:proton symporter activity"/>
    <property type="evidence" value="ECO:0007669"/>
    <property type="project" value="TreeGrafter"/>
</dbReference>
<proteinExistence type="inferred from homology"/>
<evidence type="ECO:0000256" key="2">
    <source>
        <dbReference type="ARBA" id="ARBA00005587"/>
    </source>
</evidence>
<dbReference type="Pfam" id="PF01184">
    <property type="entry name" value="Gpr1_Fun34_YaaH"/>
    <property type="match status" value="1"/>
</dbReference>